<dbReference type="GO" id="GO:0044322">
    <property type="term" value="C:endoplasmic reticulum quality control compartment"/>
    <property type="evidence" value="ECO:0007669"/>
    <property type="project" value="GOC"/>
</dbReference>
<evidence type="ECO:0000256" key="5">
    <source>
        <dbReference type="ARBA" id="ARBA00023230"/>
    </source>
</evidence>
<dbReference type="GO" id="GO:0016020">
    <property type="term" value="C:membrane"/>
    <property type="evidence" value="ECO:0007669"/>
    <property type="project" value="InterPro"/>
</dbReference>
<evidence type="ECO:0000256" key="3">
    <source>
        <dbReference type="ARBA" id="ARBA00022824"/>
    </source>
</evidence>
<evidence type="ECO:0000256" key="4">
    <source>
        <dbReference type="ARBA" id="ARBA00023180"/>
    </source>
</evidence>
<accession>A0A6P8FLV9</accession>
<keyword evidence="5" id="KW-0834">Unfolded protein response</keyword>
<dbReference type="GO" id="GO:1904380">
    <property type="term" value="P:endoplasmic reticulum mannose trimming"/>
    <property type="evidence" value="ECO:0007669"/>
    <property type="project" value="InterPro"/>
</dbReference>
<dbReference type="PANTHER" id="PTHR45679">
    <property type="entry name" value="ER DEGRADATION-ENHANCING ALPHA-MANNOSIDASE-LIKE PROTEIN 2"/>
    <property type="match status" value="1"/>
</dbReference>
<keyword evidence="6" id="KW-0106">Calcium</keyword>
<dbReference type="GO" id="GO:0004571">
    <property type="term" value="F:mannosyl-oligosaccharide 1,2-alpha-mannosidase activity"/>
    <property type="evidence" value="ECO:0007669"/>
    <property type="project" value="InterPro"/>
</dbReference>
<keyword evidence="3" id="KW-0256">Endoplasmic reticulum</keyword>
<comment type="cofactor">
    <cofactor evidence="6">
        <name>Ca(2+)</name>
        <dbReference type="ChEBI" id="CHEBI:29108"/>
    </cofactor>
</comment>
<comment type="similarity">
    <text evidence="2">Belongs to the glycosyl hydrolase 47 family.</text>
</comment>
<evidence type="ECO:0000256" key="6">
    <source>
        <dbReference type="PIRSR" id="PIRSR601382-2"/>
    </source>
</evidence>
<organism evidence="7 8">
    <name type="scientific">Clupea harengus</name>
    <name type="common">Atlantic herring</name>
    <dbReference type="NCBI Taxonomy" id="7950"/>
    <lineage>
        <taxon>Eukaryota</taxon>
        <taxon>Metazoa</taxon>
        <taxon>Chordata</taxon>
        <taxon>Craniata</taxon>
        <taxon>Vertebrata</taxon>
        <taxon>Euteleostomi</taxon>
        <taxon>Actinopterygii</taxon>
        <taxon>Neopterygii</taxon>
        <taxon>Teleostei</taxon>
        <taxon>Clupei</taxon>
        <taxon>Clupeiformes</taxon>
        <taxon>Clupeoidei</taxon>
        <taxon>Clupeidae</taxon>
        <taxon>Clupea</taxon>
    </lineage>
</organism>
<dbReference type="InterPro" id="IPR036026">
    <property type="entry name" value="Seven-hairpin_glycosidases"/>
</dbReference>
<dbReference type="KEGG" id="char:105895894"/>
<name>A0A6P8FLV9_CLUHA</name>
<gene>
    <name evidence="8" type="primary">edem1</name>
</gene>
<proteinExistence type="inferred from homology"/>
<comment type="subcellular location">
    <subcellularLocation>
        <location evidence="1">Endoplasmic reticulum</location>
    </subcellularLocation>
</comment>
<dbReference type="RefSeq" id="XP_031424137.1">
    <property type="nucleotide sequence ID" value="XM_031568277.2"/>
</dbReference>
<dbReference type="Pfam" id="PF01532">
    <property type="entry name" value="Glyco_hydro_47"/>
    <property type="match status" value="1"/>
</dbReference>
<evidence type="ECO:0000313" key="7">
    <source>
        <dbReference type="Proteomes" id="UP000515152"/>
    </source>
</evidence>
<dbReference type="PANTHER" id="PTHR45679:SF5">
    <property type="entry name" value="ER DEGRADATION-ENHANCING ALPHA-MANNOSIDASE-LIKE PROTEIN 1"/>
    <property type="match status" value="1"/>
</dbReference>
<evidence type="ECO:0000256" key="2">
    <source>
        <dbReference type="ARBA" id="ARBA00007658"/>
    </source>
</evidence>
<dbReference type="GO" id="GO:0005975">
    <property type="term" value="P:carbohydrate metabolic process"/>
    <property type="evidence" value="ECO:0007669"/>
    <property type="project" value="InterPro"/>
</dbReference>
<reference evidence="8" key="1">
    <citation type="submission" date="2025-08" db="UniProtKB">
        <authorList>
            <consortium name="RefSeq"/>
        </authorList>
    </citation>
    <scope>IDENTIFICATION</scope>
</reference>
<dbReference type="InterPro" id="IPR012341">
    <property type="entry name" value="6hp_glycosidase-like_sf"/>
</dbReference>
<dbReference type="Gene3D" id="1.50.10.10">
    <property type="match status" value="1"/>
</dbReference>
<dbReference type="Proteomes" id="UP000515152">
    <property type="component" value="Chromosome 5"/>
</dbReference>
<dbReference type="GeneID" id="105895894"/>
<keyword evidence="6" id="KW-0479">Metal-binding</keyword>
<dbReference type="AlphaFoldDB" id="A0A6P8FLV9"/>
<protein>
    <submittedName>
        <fullName evidence="8">ER degradation-enhancing alpha-mannosidase-like protein 1 isoform X1</fullName>
    </submittedName>
</protein>
<evidence type="ECO:0000256" key="1">
    <source>
        <dbReference type="ARBA" id="ARBA00004240"/>
    </source>
</evidence>
<dbReference type="CTD" id="9695"/>
<keyword evidence="4" id="KW-0325">Glycoprotein</keyword>
<dbReference type="GO" id="GO:0005509">
    <property type="term" value="F:calcium ion binding"/>
    <property type="evidence" value="ECO:0007669"/>
    <property type="project" value="InterPro"/>
</dbReference>
<evidence type="ECO:0000313" key="8">
    <source>
        <dbReference type="RefSeq" id="XP_031424137.1"/>
    </source>
</evidence>
<dbReference type="InterPro" id="IPR001382">
    <property type="entry name" value="Glyco_hydro_47"/>
</dbReference>
<dbReference type="GO" id="GO:0006986">
    <property type="term" value="P:response to unfolded protein"/>
    <property type="evidence" value="ECO:0007669"/>
    <property type="project" value="UniProtKB-KW"/>
</dbReference>
<keyword evidence="7" id="KW-1185">Reference proteome</keyword>
<dbReference type="OrthoDB" id="8118055at2759"/>
<dbReference type="InterPro" id="IPR044674">
    <property type="entry name" value="EDEM1/2/3"/>
</dbReference>
<feature type="binding site" evidence="6">
    <location>
        <position position="65"/>
    </location>
    <ligand>
        <name>Ca(2+)</name>
        <dbReference type="ChEBI" id="CHEBI:29108"/>
    </ligand>
</feature>
<dbReference type="SUPFAM" id="SSF48225">
    <property type="entry name" value="Seven-hairpin glycosidases"/>
    <property type="match status" value="1"/>
</dbReference>
<sequence length="136" mass="16030">MDILQSLEKNTKVKCGYATLHHVVDKSKEDRMESFFLSETCKYLYLLFDEDNPLHDSESRYIFTTEGHVVPIEPRFREHTWSHLQSCDGPCDEPHHHHHHPANTSNQCDRIPEERRFGLPLKSVYMRQIDHMVGLS</sequence>